<reference evidence="9" key="1">
    <citation type="journal article" date="2019" name="Int. J. Syst. Evol. Microbiol.">
        <title>The Global Catalogue of Microorganisms (GCM) 10K type strain sequencing project: providing services to taxonomists for standard genome sequencing and annotation.</title>
        <authorList>
            <consortium name="The Broad Institute Genomics Platform"/>
            <consortium name="The Broad Institute Genome Sequencing Center for Infectious Disease"/>
            <person name="Wu L."/>
            <person name="Ma J."/>
        </authorList>
    </citation>
    <scope>NUCLEOTIDE SEQUENCE [LARGE SCALE GENOMIC DNA]</scope>
    <source>
        <strain evidence="9">JCM 16916</strain>
    </source>
</reference>
<evidence type="ECO:0000313" key="8">
    <source>
        <dbReference type="EMBL" id="GAA3934739.1"/>
    </source>
</evidence>
<dbReference type="SUPFAM" id="SSF103481">
    <property type="entry name" value="Multidrug resistance efflux transporter EmrE"/>
    <property type="match status" value="2"/>
</dbReference>
<dbReference type="NCBIfam" id="NF008432">
    <property type="entry name" value="PRK11272.1"/>
    <property type="match status" value="1"/>
</dbReference>
<evidence type="ECO:0000313" key="9">
    <source>
        <dbReference type="Proteomes" id="UP001501727"/>
    </source>
</evidence>
<evidence type="ECO:0000256" key="1">
    <source>
        <dbReference type="ARBA" id="ARBA00004141"/>
    </source>
</evidence>
<sequence length="309" mass="32059">MSASPPLVQQPVSAFAVAAALAVLYLVWGSTYLGIRFALEGGWPPLLMAGSRFLVAGGLLFAVLRLRGVPMPTWRQWRNSAFMGVLLLGLGNGMVCIAEQSVSSGLAAVAVASAPLWIALFATLRGQRSNRLEWLGLGIGFVGVLWLNAGSSLAATPVGLVALLVAPIAWAFGSVWSQGRDLPSPFMGAAAQMLCGGTMMLAAGLVLGERLDAMPSASGMLAVAYLAGFGSIVAFSAYIWLLHHVRATLAGSYAYVNPVVAVALGAWLAAERFSVHDIGAMVVILSGVVAITLSKVRRPKPAAAIEATT</sequence>
<comment type="similarity">
    <text evidence="2">Belongs to the EamA transporter family.</text>
</comment>
<dbReference type="EMBL" id="BAAAZU010000041">
    <property type="protein sequence ID" value="GAA3934739.1"/>
    <property type="molecule type" value="Genomic_DNA"/>
</dbReference>
<feature type="transmembrane region" description="Helical" evidence="6">
    <location>
        <begin position="12"/>
        <end position="35"/>
    </location>
</feature>
<dbReference type="InterPro" id="IPR000620">
    <property type="entry name" value="EamA_dom"/>
</dbReference>
<keyword evidence="3 6" id="KW-0812">Transmembrane</keyword>
<feature type="transmembrane region" description="Helical" evidence="6">
    <location>
        <begin position="188"/>
        <end position="207"/>
    </location>
</feature>
<dbReference type="PANTHER" id="PTHR32322:SF2">
    <property type="entry name" value="EAMA DOMAIN-CONTAINING PROTEIN"/>
    <property type="match status" value="1"/>
</dbReference>
<evidence type="ECO:0000256" key="3">
    <source>
        <dbReference type="ARBA" id="ARBA00022692"/>
    </source>
</evidence>
<dbReference type="Proteomes" id="UP001501727">
    <property type="component" value="Unassembled WGS sequence"/>
</dbReference>
<proteinExistence type="inferred from homology"/>
<protein>
    <submittedName>
        <fullName evidence="8">Drug/metabolite exporter YedA</fullName>
    </submittedName>
</protein>
<comment type="caution">
    <text evidence="8">The sequence shown here is derived from an EMBL/GenBank/DDBJ whole genome shotgun (WGS) entry which is preliminary data.</text>
</comment>
<accession>A0ABP7N1U9</accession>
<dbReference type="PANTHER" id="PTHR32322">
    <property type="entry name" value="INNER MEMBRANE TRANSPORTER"/>
    <property type="match status" value="1"/>
</dbReference>
<evidence type="ECO:0000256" key="4">
    <source>
        <dbReference type="ARBA" id="ARBA00022989"/>
    </source>
</evidence>
<dbReference type="InterPro" id="IPR050638">
    <property type="entry name" value="AA-Vitamin_Transporters"/>
</dbReference>
<feature type="transmembrane region" description="Helical" evidence="6">
    <location>
        <begin position="155"/>
        <end position="176"/>
    </location>
</feature>
<feature type="transmembrane region" description="Helical" evidence="6">
    <location>
        <begin position="276"/>
        <end position="293"/>
    </location>
</feature>
<feature type="transmembrane region" description="Helical" evidence="6">
    <location>
        <begin position="219"/>
        <end position="241"/>
    </location>
</feature>
<evidence type="ECO:0000256" key="2">
    <source>
        <dbReference type="ARBA" id="ARBA00007362"/>
    </source>
</evidence>
<keyword evidence="4 6" id="KW-1133">Transmembrane helix</keyword>
<evidence type="ECO:0000259" key="7">
    <source>
        <dbReference type="Pfam" id="PF00892"/>
    </source>
</evidence>
<feature type="transmembrane region" description="Helical" evidence="6">
    <location>
        <begin position="253"/>
        <end position="270"/>
    </location>
</feature>
<feature type="transmembrane region" description="Helical" evidence="6">
    <location>
        <begin position="106"/>
        <end position="124"/>
    </location>
</feature>
<keyword evidence="5 6" id="KW-0472">Membrane</keyword>
<comment type="subcellular location">
    <subcellularLocation>
        <location evidence="1">Membrane</location>
        <topology evidence="1">Multi-pass membrane protein</topology>
    </subcellularLocation>
</comment>
<gene>
    <name evidence="8" type="primary">yedA</name>
    <name evidence="8" type="ORF">GCM10022229_30530</name>
</gene>
<evidence type="ECO:0000256" key="5">
    <source>
        <dbReference type="ARBA" id="ARBA00023136"/>
    </source>
</evidence>
<organism evidence="8 9">
    <name type="scientific">Luteimonas lutimaris</name>
    <dbReference type="NCBI Taxonomy" id="698645"/>
    <lineage>
        <taxon>Bacteria</taxon>
        <taxon>Pseudomonadati</taxon>
        <taxon>Pseudomonadota</taxon>
        <taxon>Gammaproteobacteria</taxon>
        <taxon>Lysobacterales</taxon>
        <taxon>Lysobacteraceae</taxon>
        <taxon>Luteimonas</taxon>
    </lineage>
</organism>
<dbReference type="RefSeq" id="WP_344760912.1">
    <property type="nucleotide sequence ID" value="NZ_BAAAZU010000041.1"/>
</dbReference>
<feature type="transmembrane region" description="Helical" evidence="6">
    <location>
        <begin position="80"/>
        <end position="100"/>
    </location>
</feature>
<dbReference type="InterPro" id="IPR037185">
    <property type="entry name" value="EmrE-like"/>
</dbReference>
<name>A0ABP7N1U9_9GAMM</name>
<keyword evidence="9" id="KW-1185">Reference proteome</keyword>
<feature type="domain" description="EamA" evidence="7">
    <location>
        <begin position="159"/>
        <end position="292"/>
    </location>
</feature>
<feature type="transmembrane region" description="Helical" evidence="6">
    <location>
        <begin position="131"/>
        <end position="149"/>
    </location>
</feature>
<evidence type="ECO:0000256" key="6">
    <source>
        <dbReference type="SAM" id="Phobius"/>
    </source>
</evidence>
<dbReference type="Pfam" id="PF00892">
    <property type="entry name" value="EamA"/>
    <property type="match status" value="2"/>
</dbReference>
<feature type="transmembrane region" description="Helical" evidence="6">
    <location>
        <begin position="47"/>
        <end position="68"/>
    </location>
</feature>
<feature type="domain" description="EamA" evidence="7">
    <location>
        <begin position="22"/>
        <end position="148"/>
    </location>
</feature>